<dbReference type="PANTHER" id="PTHR43829:SF14">
    <property type="entry name" value="AQUAPORIN 3"/>
    <property type="match status" value="1"/>
</dbReference>
<gene>
    <name evidence="10" type="ORF">BN946_scf184994.g48</name>
</gene>
<keyword evidence="3 8" id="KW-0813">Transport</keyword>
<dbReference type="Gene3D" id="1.20.1080.10">
    <property type="entry name" value="Glycerol uptake facilitator protein"/>
    <property type="match status" value="1"/>
</dbReference>
<evidence type="ECO:0000256" key="6">
    <source>
        <dbReference type="ARBA" id="ARBA00022989"/>
    </source>
</evidence>
<keyword evidence="11" id="KW-1185">Reference proteome</keyword>
<dbReference type="InterPro" id="IPR023271">
    <property type="entry name" value="Aquaporin-like"/>
</dbReference>
<keyword evidence="6 9" id="KW-1133">Transmembrane helix</keyword>
<protein>
    <recommendedName>
        <fullName evidence="12">Aquaporin</fullName>
    </recommendedName>
</protein>
<dbReference type="PRINTS" id="PR00783">
    <property type="entry name" value="MINTRINSICP"/>
</dbReference>
<reference evidence="10" key="1">
    <citation type="submission" date="2014-01" db="EMBL/GenBank/DDBJ databases">
        <title>The genome of the white-rot fungus Pycnoporus cinnabarinus: a basidiomycete model with a versatile arsenal for lignocellulosic biomass breakdown.</title>
        <authorList>
            <person name="Levasseur A."/>
            <person name="Lomascolo A."/>
            <person name="Ruiz-Duenas F.J."/>
            <person name="Uzan E."/>
            <person name="Piumi F."/>
            <person name="Kues U."/>
            <person name="Ram A.F.J."/>
            <person name="Murat C."/>
            <person name="Haon M."/>
            <person name="Benoit I."/>
            <person name="Arfi Y."/>
            <person name="Chevret D."/>
            <person name="Drula E."/>
            <person name="Kwon M.J."/>
            <person name="Gouret P."/>
            <person name="Lesage-Meessen L."/>
            <person name="Lombard V."/>
            <person name="Mariette J."/>
            <person name="Noirot C."/>
            <person name="Park J."/>
            <person name="Patyshakuliyeva A."/>
            <person name="Wieneger R.A.B."/>
            <person name="Wosten H.A.B."/>
            <person name="Martin F."/>
            <person name="Coutinho P.M."/>
            <person name="de Vries R."/>
            <person name="Martinez A.T."/>
            <person name="Klopp C."/>
            <person name="Pontarotti P."/>
            <person name="Henrissat B."/>
            <person name="Record E."/>
        </authorList>
    </citation>
    <scope>NUCLEOTIDE SEQUENCE [LARGE SCALE GENOMIC DNA]</scope>
    <source>
        <strain evidence="10">BRFM137</strain>
    </source>
</reference>
<evidence type="ECO:0000256" key="5">
    <source>
        <dbReference type="ARBA" id="ARBA00022737"/>
    </source>
</evidence>
<dbReference type="OrthoDB" id="3222at2759"/>
<feature type="transmembrane region" description="Helical" evidence="9">
    <location>
        <begin position="123"/>
        <end position="145"/>
    </location>
</feature>
<evidence type="ECO:0000256" key="3">
    <source>
        <dbReference type="ARBA" id="ARBA00022448"/>
    </source>
</evidence>
<feature type="transmembrane region" description="Helical" evidence="9">
    <location>
        <begin position="78"/>
        <end position="102"/>
    </location>
</feature>
<evidence type="ECO:0000256" key="4">
    <source>
        <dbReference type="ARBA" id="ARBA00022692"/>
    </source>
</evidence>
<keyword evidence="5" id="KW-0677">Repeat</keyword>
<evidence type="ECO:0000256" key="1">
    <source>
        <dbReference type="ARBA" id="ARBA00004141"/>
    </source>
</evidence>
<dbReference type="Proteomes" id="UP000029665">
    <property type="component" value="Unassembled WGS sequence"/>
</dbReference>
<comment type="subcellular location">
    <subcellularLocation>
        <location evidence="1">Membrane</location>
        <topology evidence="1">Multi-pass membrane protein</topology>
    </subcellularLocation>
</comment>
<keyword evidence="7 9" id="KW-0472">Membrane</keyword>
<evidence type="ECO:0000256" key="2">
    <source>
        <dbReference type="ARBA" id="ARBA00006175"/>
    </source>
</evidence>
<evidence type="ECO:0000313" key="11">
    <source>
        <dbReference type="Proteomes" id="UP000029665"/>
    </source>
</evidence>
<dbReference type="AlphaFoldDB" id="A0A060SEN6"/>
<dbReference type="PROSITE" id="PS00221">
    <property type="entry name" value="MIP"/>
    <property type="match status" value="1"/>
</dbReference>
<dbReference type="GO" id="GO:0015250">
    <property type="term" value="F:water channel activity"/>
    <property type="evidence" value="ECO:0007669"/>
    <property type="project" value="TreeGrafter"/>
</dbReference>
<dbReference type="PANTHER" id="PTHR43829">
    <property type="entry name" value="AQUAPORIN OR AQUAGLYCEROPORIN RELATED"/>
    <property type="match status" value="1"/>
</dbReference>
<proteinExistence type="inferred from homology"/>
<comment type="similarity">
    <text evidence="2 8">Belongs to the MIP/aquaporin (TC 1.A.8) family.</text>
</comment>
<dbReference type="GO" id="GO:0015254">
    <property type="term" value="F:glycerol channel activity"/>
    <property type="evidence" value="ECO:0007669"/>
    <property type="project" value="TreeGrafter"/>
</dbReference>
<accession>A0A060SEN6</accession>
<evidence type="ECO:0008006" key="12">
    <source>
        <dbReference type="Google" id="ProtNLM"/>
    </source>
</evidence>
<dbReference type="InterPro" id="IPR050363">
    <property type="entry name" value="MIP/Aquaporin"/>
</dbReference>
<dbReference type="InterPro" id="IPR000425">
    <property type="entry name" value="MIP"/>
</dbReference>
<dbReference type="Pfam" id="PF00230">
    <property type="entry name" value="MIP"/>
    <property type="match status" value="1"/>
</dbReference>
<feature type="transmembrane region" description="Helical" evidence="9">
    <location>
        <begin position="40"/>
        <end position="66"/>
    </location>
</feature>
<dbReference type="HOGENOM" id="CLU_1125026_0_0_1"/>
<dbReference type="GO" id="GO:0005886">
    <property type="term" value="C:plasma membrane"/>
    <property type="evidence" value="ECO:0007669"/>
    <property type="project" value="TreeGrafter"/>
</dbReference>
<name>A0A060SEN6_PYCCI</name>
<sequence>MAVAGQHHLRHRDFIHLADIKPRSNAYIAWERRRHRQAHWLVECIAEFSFMIAIDAGVGSAATYLLSNTAQLNGLGSLFQIGTAYALGILFALVVCAPTSGGHFNPAVTIAFTILKRCTPRKALRYIVAQILGAYIACLLIYVQWRDLIMEVTELLEASGKLDAVLFTANGPAGVFALYATPGVSLGRIFLNEFICDFMIGLVIWACLDPTNFSAPPSTAPWIVSFVYSASTGLDDEKGHEQIIERV</sequence>
<organism evidence="10 11">
    <name type="scientific">Pycnoporus cinnabarinus</name>
    <name type="common">Cinnabar-red polypore</name>
    <name type="synonym">Trametes cinnabarina</name>
    <dbReference type="NCBI Taxonomy" id="5643"/>
    <lineage>
        <taxon>Eukaryota</taxon>
        <taxon>Fungi</taxon>
        <taxon>Dikarya</taxon>
        <taxon>Basidiomycota</taxon>
        <taxon>Agaricomycotina</taxon>
        <taxon>Agaricomycetes</taxon>
        <taxon>Polyporales</taxon>
        <taxon>Polyporaceae</taxon>
        <taxon>Trametes</taxon>
    </lineage>
</organism>
<dbReference type="STRING" id="5643.A0A060SEN6"/>
<evidence type="ECO:0000313" key="10">
    <source>
        <dbReference type="EMBL" id="CDO72795.1"/>
    </source>
</evidence>
<evidence type="ECO:0000256" key="8">
    <source>
        <dbReference type="RuleBase" id="RU000477"/>
    </source>
</evidence>
<keyword evidence="4 8" id="KW-0812">Transmembrane</keyword>
<dbReference type="SUPFAM" id="SSF81338">
    <property type="entry name" value="Aquaporin-like"/>
    <property type="match status" value="1"/>
</dbReference>
<dbReference type="EMBL" id="CCBP010000117">
    <property type="protein sequence ID" value="CDO72795.1"/>
    <property type="molecule type" value="Genomic_DNA"/>
</dbReference>
<comment type="caution">
    <text evidence="10">The sequence shown here is derived from an EMBL/GenBank/DDBJ whole genome shotgun (WGS) entry which is preliminary data.</text>
</comment>
<evidence type="ECO:0000256" key="7">
    <source>
        <dbReference type="ARBA" id="ARBA00023136"/>
    </source>
</evidence>
<dbReference type="InterPro" id="IPR022357">
    <property type="entry name" value="MIP_CS"/>
</dbReference>
<evidence type="ECO:0000256" key="9">
    <source>
        <dbReference type="SAM" id="Phobius"/>
    </source>
</evidence>